<gene>
    <name evidence="2" type="ORF">GH741_06765</name>
</gene>
<feature type="transmembrane region" description="Helical" evidence="1">
    <location>
        <begin position="7"/>
        <end position="26"/>
    </location>
</feature>
<proteinExistence type="predicted"/>
<name>A0A6A8D9D6_9BACI</name>
<keyword evidence="3" id="KW-1185">Reference proteome</keyword>
<keyword evidence="1" id="KW-0812">Transmembrane</keyword>
<dbReference type="RefSeq" id="WP_153736033.1">
    <property type="nucleotide sequence ID" value="NZ_WJNG01000005.1"/>
</dbReference>
<accession>A0A6A8D9D6</accession>
<evidence type="ECO:0000256" key="1">
    <source>
        <dbReference type="SAM" id="Phobius"/>
    </source>
</evidence>
<evidence type="ECO:0000313" key="3">
    <source>
        <dbReference type="Proteomes" id="UP000799092"/>
    </source>
</evidence>
<sequence>MKRVERWILTMLVIHGLLLITTQLTIEHTDVRMYVDPIYQYLGVLKNEDENILKTLDQFLGNVLSF</sequence>
<reference evidence="2" key="1">
    <citation type="submission" date="2019-11" db="EMBL/GenBank/DDBJ databases">
        <authorList>
            <person name="Li J."/>
        </authorList>
    </citation>
    <scope>NUCLEOTIDE SEQUENCE</scope>
    <source>
        <strain evidence="2">B6B</strain>
    </source>
</reference>
<dbReference type="AlphaFoldDB" id="A0A6A8D9D6"/>
<dbReference type="Proteomes" id="UP000799092">
    <property type="component" value="Unassembled WGS sequence"/>
</dbReference>
<dbReference type="EMBL" id="WJNG01000005">
    <property type="protein sequence ID" value="MRH42383.1"/>
    <property type="molecule type" value="Genomic_DNA"/>
</dbReference>
<organism evidence="2 3">
    <name type="scientific">Aquibacillus halophilus</name>
    <dbReference type="NCBI Taxonomy" id="930132"/>
    <lineage>
        <taxon>Bacteria</taxon>
        <taxon>Bacillati</taxon>
        <taxon>Bacillota</taxon>
        <taxon>Bacilli</taxon>
        <taxon>Bacillales</taxon>
        <taxon>Bacillaceae</taxon>
        <taxon>Aquibacillus</taxon>
    </lineage>
</organism>
<keyword evidence="1" id="KW-1133">Transmembrane helix</keyword>
<protein>
    <submittedName>
        <fullName evidence="2">Uncharacterized protein</fullName>
    </submittedName>
</protein>
<dbReference type="InterPro" id="IPR035281">
    <property type="entry name" value="DUF5359"/>
</dbReference>
<comment type="caution">
    <text evidence="2">The sequence shown here is derived from an EMBL/GenBank/DDBJ whole genome shotgun (WGS) entry which is preliminary data.</text>
</comment>
<evidence type="ECO:0000313" key="2">
    <source>
        <dbReference type="EMBL" id="MRH42383.1"/>
    </source>
</evidence>
<dbReference type="Pfam" id="PF17313">
    <property type="entry name" value="DUF5359"/>
    <property type="match status" value="1"/>
</dbReference>
<keyword evidence="1" id="KW-0472">Membrane</keyword>
<dbReference type="OrthoDB" id="2691805at2"/>